<organism evidence="2 3">
    <name type="scientific">Hydnum rufescens UP504</name>
    <dbReference type="NCBI Taxonomy" id="1448309"/>
    <lineage>
        <taxon>Eukaryota</taxon>
        <taxon>Fungi</taxon>
        <taxon>Dikarya</taxon>
        <taxon>Basidiomycota</taxon>
        <taxon>Agaricomycotina</taxon>
        <taxon>Agaricomycetes</taxon>
        <taxon>Cantharellales</taxon>
        <taxon>Hydnaceae</taxon>
        <taxon>Hydnum</taxon>
    </lineage>
</organism>
<proteinExistence type="predicted"/>
<dbReference type="AlphaFoldDB" id="A0A9P6AZC7"/>
<dbReference type="Proteomes" id="UP000886523">
    <property type="component" value="Unassembled WGS sequence"/>
</dbReference>
<evidence type="ECO:0000313" key="2">
    <source>
        <dbReference type="EMBL" id="KAF9513556.1"/>
    </source>
</evidence>
<feature type="region of interest" description="Disordered" evidence="1">
    <location>
        <begin position="81"/>
        <end position="109"/>
    </location>
</feature>
<evidence type="ECO:0000256" key="1">
    <source>
        <dbReference type="SAM" id="MobiDB-lite"/>
    </source>
</evidence>
<protein>
    <submittedName>
        <fullName evidence="2">Uncharacterized protein</fullName>
    </submittedName>
</protein>
<keyword evidence="3" id="KW-1185">Reference proteome</keyword>
<gene>
    <name evidence="2" type="ORF">BS47DRAFT_1362403</name>
</gene>
<comment type="caution">
    <text evidence="2">The sequence shown here is derived from an EMBL/GenBank/DDBJ whole genome shotgun (WGS) entry which is preliminary data.</text>
</comment>
<dbReference type="EMBL" id="MU128971">
    <property type="protein sequence ID" value="KAF9513556.1"/>
    <property type="molecule type" value="Genomic_DNA"/>
</dbReference>
<reference evidence="2" key="1">
    <citation type="journal article" date="2020" name="Nat. Commun.">
        <title>Large-scale genome sequencing of mycorrhizal fungi provides insights into the early evolution of symbiotic traits.</title>
        <authorList>
            <person name="Miyauchi S."/>
            <person name="Kiss E."/>
            <person name="Kuo A."/>
            <person name="Drula E."/>
            <person name="Kohler A."/>
            <person name="Sanchez-Garcia M."/>
            <person name="Morin E."/>
            <person name="Andreopoulos B."/>
            <person name="Barry K.W."/>
            <person name="Bonito G."/>
            <person name="Buee M."/>
            <person name="Carver A."/>
            <person name="Chen C."/>
            <person name="Cichocki N."/>
            <person name="Clum A."/>
            <person name="Culley D."/>
            <person name="Crous P.W."/>
            <person name="Fauchery L."/>
            <person name="Girlanda M."/>
            <person name="Hayes R.D."/>
            <person name="Keri Z."/>
            <person name="LaButti K."/>
            <person name="Lipzen A."/>
            <person name="Lombard V."/>
            <person name="Magnuson J."/>
            <person name="Maillard F."/>
            <person name="Murat C."/>
            <person name="Nolan M."/>
            <person name="Ohm R.A."/>
            <person name="Pangilinan J."/>
            <person name="Pereira M.F."/>
            <person name="Perotto S."/>
            <person name="Peter M."/>
            <person name="Pfister S."/>
            <person name="Riley R."/>
            <person name="Sitrit Y."/>
            <person name="Stielow J.B."/>
            <person name="Szollosi G."/>
            <person name="Zifcakova L."/>
            <person name="Stursova M."/>
            <person name="Spatafora J.W."/>
            <person name="Tedersoo L."/>
            <person name="Vaario L.M."/>
            <person name="Yamada A."/>
            <person name="Yan M."/>
            <person name="Wang P."/>
            <person name="Xu J."/>
            <person name="Bruns T."/>
            <person name="Baldrian P."/>
            <person name="Vilgalys R."/>
            <person name="Dunand C."/>
            <person name="Henrissat B."/>
            <person name="Grigoriev I.V."/>
            <person name="Hibbett D."/>
            <person name="Nagy L.G."/>
            <person name="Martin F.M."/>
        </authorList>
    </citation>
    <scope>NUCLEOTIDE SEQUENCE</scope>
    <source>
        <strain evidence="2">UP504</strain>
    </source>
</reference>
<name>A0A9P6AZC7_9AGAM</name>
<accession>A0A9P6AZC7</accession>
<evidence type="ECO:0000313" key="3">
    <source>
        <dbReference type="Proteomes" id="UP000886523"/>
    </source>
</evidence>
<feature type="compositionally biased region" description="Basic residues" evidence="1">
    <location>
        <begin position="95"/>
        <end position="108"/>
    </location>
</feature>
<sequence>MISQTYMRHYMPHLLLIYVFIIHSYAASRTSTWASFDIQQLPALSFILSATTITAYTEPNRQLPRKGNTDDHTPAVAGVWSKGQAAPPTDDTPHKTTKPQRRVGKQRATHPLQRVCGHISSTYPTQCVKSRSHKLKPMGPPGPMKPAPHYTTTHARSHRENEGATHPLRLVCGHIKPRHPTPMHEPRNCKPKPTHPPVANEILSTEEIKSHTPATAGVVIFKVPTTRAIPKTHDPERSNPQP</sequence>